<proteinExistence type="predicted"/>
<evidence type="ECO:0000313" key="3">
    <source>
        <dbReference type="Proteomes" id="UP000499080"/>
    </source>
</evidence>
<evidence type="ECO:0000256" key="1">
    <source>
        <dbReference type="SAM" id="MobiDB-lite"/>
    </source>
</evidence>
<sequence>MKRKGRKEITENSFTQKQHRKSDRSWAFLSQYEKESELRLPRSGNSRVASLFSDADSDSAKKLLIGLRPSANETFSSIDYRKNRYYCPFRSNYRRND</sequence>
<dbReference type="Proteomes" id="UP000499080">
    <property type="component" value="Unassembled WGS sequence"/>
</dbReference>
<gene>
    <name evidence="2" type="ORF">AVEN_195120_1</name>
</gene>
<name>A0A4Y2BG91_ARAVE</name>
<comment type="caution">
    <text evidence="2">The sequence shown here is derived from an EMBL/GenBank/DDBJ whole genome shotgun (WGS) entry which is preliminary data.</text>
</comment>
<dbReference type="EMBL" id="BGPR01000077">
    <property type="protein sequence ID" value="GBL91230.1"/>
    <property type="molecule type" value="Genomic_DNA"/>
</dbReference>
<evidence type="ECO:0000313" key="2">
    <source>
        <dbReference type="EMBL" id="GBL91230.1"/>
    </source>
</evidence>
<reference evidence="2 3" key="1">
    <citation type="journal article" date="2019" name="Sci. Rep.">
        <title>Orb-weaving spider Araneus ventricosus genome elucidates the spidroin gene catalogue.</title>
        <authorList>
            <person name="Kono N."/>
            <person name="Nakamura H."/>
            <person name="Ohtoshi R."/>
            <person name="Moran D.A.P."/>
            <person name="Shinohara A."/>
            <person name="Yoshida Y."/>
            <person name="Fujiwara M."/>
            <person name="Mori M."/>
            <person name="Tomita M."/>
            <person name="Arakawa K."/>
        </authorList>
    </citation>
    <scope>NUCLEOTIDE SEQUENCE [LARGE SCALE GENOMIC DNA]</scope>
</reference>
<accession>A0A4Y2BG91</accession>
<keyword evidence="3" id="KW-1185">Reference proteome</keyword>
<protein>
    <submittedName>
        <fullName evidence="2">Uncharacterized protein</fullName>
    </submittedName>
</protein>
<feature type="region of interest" description="Disordered" evidence="1">
    <location>
        <begin position="1"/>
        <end position="22"/>
    </location>
</feature>
<organism evidence="2 3">
    <name type="scientific">Araneus ventricosus</name>
    <name type="common">Orbweaver spider</name>
    <name type="synonym">Epeira ventricosa</name>
    <dbReference type="NCBI Taxonomy" id="182803"/>
    <lineage>
        <taxon>Eukaryota</taxon>
        <taxon>Metazoa</taxon>
        <taxon>Ecdysozoa</taxon>
        <taxon>Arthropoda</taxon>
        <taxon>Chelicerata</taxon>
        <taxon>Arachnida</taxon>
        <taxon>Araneae</taxon>
        <taxon>Araneomorphae</taxon>
        <taxon>Entelegynae</taxon>
        <taxon>Araneoidea</taxon>
        <taxon>Araneidae</taxon>
        <taxon>Araneus</taxon>
    </lineage>
</organism>
<dbReference type="AlphaFoldDB" id="A0A4Y2BG91"/>